<name>A0ABS9VLJ1_9SPHN</name>
<dbReference type="SUPFAM" id="SSF51905">
    <property type="entry name" value="FAD/NAD(P)-binding domain"/>
    <property type="match status" value="1"/>
</dbReference>
<protein>
    <submittedName>
        <fullName evidence="1">Tryptophan 7-halogenase</fullName>
    </submittedName>
</protein>
<dbReference type="PANTHER" id="PTHR43747:SF4">
    <property type="entry name" value="FLAVIN-DEPENDENT TRYPTOPHAN HALOGENASE"/>
    <property type="match status" value="1"/>
</dbReference>
<dbReference type="InterPro" id="IPR050816">
    <property type="entry name" value="Flavin-dep_Halogenase_NPB"/>
</dbReference>
<evidence type="ECO:0000313" key="2">
    <source>
        <dbReference type="Proteomes" id="UP001203058"/>
    </source>
</evidence>
<reference evidence="1 2" key="1">
    <citation type="submission" date="2022-03" db="EMBL/GenBank/DDBJ databases">
        <authorList>
            <person name="Jo J.-H."/>
            <person name="Im W.-T."/>
        </authorList>
    </citation>
    <scope>NUCLEOTIDE SEQUENCE [LARGE SCALE GENOMIC DNA]</scope>
    <source>
        <strain evidence="1 2">SM33</strain>
    </source>
</reference>
<dbReference type="InterPro" id="IPR033856">
    <property type="entry name" value="Trp_halogen"/>
</dbReference>
<dbReference type="PIRSF" id="PIRSF011396">
    <property type="entry name" value="Trp_halogenase"/>
    <property type="match status" value="1"/>
</dbReference>
<dbReference type="InterPro" id="IPR006905">
    <property type="entry name" value="Flavin_halogenase"/>
</dbReference>
<gene>
    <name evidence="1" type="ORF">LZ016_04855</name>
</gene>
<sequence length="489" mass="53919">MNERAISSVLIAGGGIVGCSAAAALRKKLPAVRVIVVAVPPPADALADRIACTLPSIADFHHDIGLSEADAILRAGSGFRLGTRFEDWTQGASYIHGYGDYGRSLAASAFYQHWLRANAAGEAAPFDSYSGAVGFAAAGRFLPPEKSPVAQLSNYAYGLHIDPERYCMMMRAYALHLGAEECGSSIQDVHLRDDGFIDRVTVDGSETRADLFVDASGPAALLRSRIDREWLDWSELFTCDRFMMSEEAVQSDAPALDQAIALEQGWRWEASSPFRRSSGLVYSSNHLSNENARRLLPGATEVTLKPGRFDNPWAKNCVAIGDSAIAIEPLEWTNLHLAHSAIDRLVAMMPDRDCNPVELWDYNRQVTAEADRVRDFVLLHYAASKRDEPFWDDAVSRPLPSSLQHTLTQFRERGRLPFYEEETFARDSWAAVLIGQGVIPRRLDPLLDGVPPKESLRAMEQLRSAIHAAIAPAPTQTAYLRNLALQENR</sequence>
<organism evidence="1 2">
    <name type="scientific">Sphingomonas telluris</name>
    <dbReference type="NCBI Taxonomy" id="2907998"/>
    <lineage>
        <taxon>Bacteria</taxon>
        <taxon>Pseudomonadati</taxon>
        <taxon>Pseudomonadota</taxon>
        <taxon>Alphaproteobacteria</taxon>
        <taxon>Sphingomonadales</taxon>
        <taxon>Sphingomonadaceae</taxon>
        <taxon>Sphingomonas</taxon>
    </lineage>
</organism>
<dbReference type="InterPro" id="IPR036188">
    <property type="entry name" value="FAD/NAD-bd_sf"/>
</dbReference>
<dbReference type="Proteomes" id="UP001203058">
    <property type="component" value="Unassembled WGS sequence"/>
</dbReference>
<proteinExistence type="predicted"/>
<dbReference type="Gene3D" id="3.50.50.60">
    <property type="entry name" value="FAD/NAD(P)-binding domain"/>
    <property type="match status" value="1"/>
</dbReference>
<dbReference type="Pfam" id="PF04820">
    <property type="entry name" value="Trp_halogenase"/>
    <property type="match status" value="1"/>
</dbReference>
<dbReference type="PROSITE" id="PS51257">
    <property type="entry name" value="PROKAR_LIPOPROTEIN"/>
    <property type="match status" value="1"/>
</dbReference>
<comment type="caution">
    <text evidence="1">The sequence shown here is derived from an EMBL/GenBank/DDBJ whole genome shotgun (WGS) entry which is preliminary data.</text>
</comment>
<evidence type="ECO:0000313" key="1">
    <source>
        <dbReference type="EMBL" id="MCH8615429.1"/>
    </source>
</evidence>
<dbReference type="RefSeq" id="WP_241446208.1">
    <property type="nucleotide sequence ID" value="NZ_JAKZHW010000001.1"/>
</dbReference>
<dbReference type="EMBL" id="JAKZHW010000001">
    <property type="protein sequence ID" value="MCH8615429.1"/>
    <property type="molecule type" value="Genomic_DNA"/>
</dbReference>
<accession>A0ABS9VLJ1</accession>
<keyword evidence="2" id="KW-1185">Reference proteome</keyword>
<dbReference type="PANTHER" id="PTHR43747">
    <property type="entry name" value="FAD-BINDING PROTEIN"/>
    <property type="match status" value="1"/>
</dbReference>